<comment type="caution">
    <text evidence="1">The sequence shown here is derived from an EMBL/GenBank/DDBJ whole genome shotgun (WGS) entry which is preliminary data.</text>
</comment>
<dbReference type="RefSeq" id="WP_254978509.1">
    <property type="nucleotide sequence ID" value="NZ_JANDXB010000045.1"/>
</dbReference>
<evidence type="ECO:0000313" key="1">
    <source>
        <dbReference type="EMBL" id="MCP9565739.1"/>
    </source>
</evidence>
<reference evidence="1" key="1">
    <citation type="submission" date="2022-07" db="EMBL/GenBank/DDBJ databases">
        <title>Prevotella copri.</title>
        <authorList>
            <person name="Yang C."/>
        </authorList>
    </citation>
    <scope>NUCLEOTIDE SEQUENCE</scope>
    <source>
        <strain evidence="1">HF2107</strain>
    </source>
</reference>
<sequence length="50" mass="5927">METNKDIEQLLLSIQKAFDVLEEKRTDLPIPTIRDDTRSPASLRWRQVCR</sequence>
<name>A0AAW5IL43_9BACT</name>
<gene>
    <name evidence="1" type="ORF">NNC64_14505</name>
</gene>
<accession>A0AAW5IL43</accession>
<evidence type="ECO:0000313" key="2">
    <source>
        <dbReference type="Proteomes" id="UP001205531"/>
    </source>
</evidence>
<dbReference type="EMBL" id="JANDWZ010000048">
    <property type="protein sequence ID" value="MCP9565739.1"/>
    <property type="molecule type" value="Genomic_DNA"/>
</dbReference>
<proteinExistence type="predicted"/>
<dbReference type="Proteomes" id="UP001205531">
    <property type="component" value="Unassembled WGS sequence"/>
</dbReference>
<organism evidence="1 2">
    <name type="scientific">Segatella copri</name>
    <dbReference type="NCBI Taxonomy" id="165179"/>
    <lineage>
        <taxon>Bacteria</taxon>
        <taxon>Pseudomonadati</taxon>
        <taxon>Bacteroidota</taxon>
        <taxon>Bacteroidia</taxon>
        <taxon>Bacteroidales</taxon>
        <taxon>Prevotellaceae</taxon>
        <taxon>Segatella</taxon>
    </lineage>
</organism>
<protein>
    <submittedName>
        <fullName evidence="1">Uncharacterized protein</fullName>
    </submittedName>
</protein>
<dbReference type="AlphaFoldDB" id="A0AAW5IL43"/>